<dbReference type="PANTHER" id="PTHR10836:SF134">
    <property type="entry name" value="GLYCERALDEHYDE-3-PHOSPHATE DEHYDROGENASE (PHOSPHORYLATING)"/>
    <property type="match status" value="1"/>
</dbReference>
<keyword evidence="4" id="KW-0560">Oxidoreductase</keyword>
<evidence type="ECO:0000313" key="9">
    <source>
        <dbReference type="Proteomes" id="UP001586593"/>
    </source>
</evidence>
<evidence type="ECO:0000259" key="7">
    <source>
        <dbReference type="SMART" id="SM00846"/>
    </source>
</evidence>
<dbReference type="CDD" id="cd18126">
    <property type="entry name" value="GAPDH_I_C"/>
    <property type="match status" value="1"/>
</dbReference>
<dbReference type="PIRSF" id="PIRSF000149">
    <property type="entry name" value="GAP_DH"/>
    <property type="match status" value="1"/>
</dbReference>
<dbReference type="InterPro" id="IPR020829">
    <property type="entry name" value="GlycerAld_3-P_DH_cat"/>
</dbReference>
<accession>A0ABR3XFM3</accession>
<evidence type="ECO:0000256" key="1">
    <source>
        <dbReference type="ARBA" id="ARBA00004869"/>
    </source>
</evidence>
<keyword evidence="9" id="KW-1185">Reference proteome</keyword>
<dbReference type="CDD" id="cd05214">
    <property type="entry name" value="GAPDH_I_N"/>
    <property type="match status" value="1"/>
</dbReference>
<comment type="pathway">
    <text evidence="1">Carbohydrate degradation; glycolysis; pyruvate from D-glyceraldehyde 3-phosphate: step 1/5.</text>
</comment>
<organism evidence="8 9">
    <name type="scientific">Phialemonium thermophilum</name>
    <dbReference type="NCBI Taxonomy" id="223376"/>
    <lineage>
        <taxon>Eukaryota</taxon>
        <taxon>Fungi</taxon>
        <taxon>Dikarya</taxon>
        <taxon>Ascomycota</taxon>
        <taxon>Pezizomycotina</taxon>
        <taxon>Sordariomycetes</taxon>
        <taxon>Sordariomycetidae</taxon>
        <taxon>Cephalothecales</taxon>
        <taxon>Cephalothecaceae</taxon>
        <taxon>Phialemonium</taxon>
    </lineage>
</organism>
<protein>
    <recommendedName>
        <fullName evidence="3">glyceraldehyde-3-phosphate dehydrogenase (phosphorylating)</fullName>
        <ecNumber evidence="3">1.2.1.12</ecNumber>
    </recommendedName>
</protein>
<evidence type="ECO:0000313" key="8">
    <source>
        <dbReference type="EMBL" id="KAL1874750.1"/>
    </source>
</evidence>
<evidence type="ECO:0000256" key="4">
    <source>
        <dbReference type="ARBA" id="ARBA00023002"/>
    </source>
</evidence>
<reference evidence="8 9" key="1">
    <citation type="journal article" date="2024" name="Commun. Biol.">
        <title>Comparative genomic analysis of thermophilic fungi reveals convergent evolutionary adaptations and gene losses.</title>
        <authorList>
            <person name="Steindorff A.S."/>
            <person name="Aguilar-Pontes M.V."/>
            <person name="Robinson A.J."/>
            <person name="Andreopoulos B."/>
            <person name="LaButti K."/>
            <person name="Kuo A."/>
            <person name="Mondo S."/>
            <person name="Riley R."/>
            <person name="Otillar R."/>
            <person name="Haridas S."/>
            <person name="Lipzen A."/>
            <person name="Grimwood J."/>
            <person name="Schmutz J."/>
            <person name="Clum A."/>
            <person name="Reid I.D."/>
            <person name="Moisan M.C."/>
            <person name="Butler G."/>
            <person name="Nguyen T.T.M."/>
            <person name="Dewar K."/>
            <person name="Conant G."/>
            <person name="Drula E."/>
            <person name="Henrissat B."/>
            <person name="Hansel C."/>
            <person name="Singer S."/>
            <person name="Hutchinson M.I."/>
            <person name="de Vries R.P."/>
            <person name="Natvig D.O."/>
            <person name="Powell A.J."/>
            <person name="Tsang A."/>
            <person name="Grigoriev I.V."/>
        </authorList>
    </citation>
    <scope>NUCLEOTIDE SEQUENCE [LARGE SCALE GENOMIC DNA]</scope>
    <source>
        <strain evidence="8 9">ATCC 24622</strain>
    </source>
</reference>
<dbReference type="EC" id="1.2.1.12" evidence="3"/>
<dbReference type="InterPro" id="IPR020831">
    <property type="entry name" value="GlycerAld/Erythrose_P_DH"/>
</dbReference>
<dbReference type="PANTHER" id="PTHR10836">
    <property type="entry name" value="GLYCERALDEHYDE 3-PHOSPHATE DEHYDROGENASE"/>
    <property type="match status" value="1"/>
</dbReference>
<dbReference type="SUPFAM" id="SSF51735">
    <property type="entry name" value="NAD(P)-binding Rossmann-fold domains"/>
    <property type="match status" value="1"/>
</dbReference>
<dbReference type="EMBL" id="JAZHXJ010000102">
    <property type="protein sequence ID" value="KAL1874750.1"/>
    <property type="molecule type" value="Genomic_DNA"/>
</dbReference>
<dbReference type="Pfam" id="PF00044">
    <property type="entry name" value="Gp_dh_N"/>
    <property type="match status" value="1"/>
</dbReference>
<dbReference type="InterPro" id="IPR020828">
    <property type="entry name" value="GlycerAld_3-P_DH_NAD(P)-bd"/>
</dbReference>
<proteinExistence type="inferred from homology"/>
<gene>
    <name evidence="8" type="ORF">VTK73DRAFT_227</name>
</gene>
<name>A0ABR3XFM3_9PEZI</name>
<comment type="caution">
    <text evidence="8">The sequence shown here is derived from an EMBL/GenBank/DDBJ whole genome shotgun (WGS) entry which is preliminary data.</text>
</comment>
<evidence type="ECO:0000256" key="2">
    <source>
        <dbReference type="ARBA" id="ARBA00007406"/>
    </source>
</evidence>
<keyword evidence="5" id="KW-0324">Glycolysis</keyword>
<dbReference type="Gene3D" id="3.30.360.10">
    <property type="entry name" value="Dihydrodipicolinate Reductase, domain 2"/>
    <property type="match status" value="1"/>
</dbReference>
<comment type="similarity">
    <text evidence="2 6">Belongs to the glyceraldehyde-3-phosphate dehydrogenase family.</text>
</comment>
<dbReference type="PRINTS" id="PR00078">
    <property type="entry name" value="G3PDHDRGNASE"/>
</dbReference>
<sequence length="376" mass="40033">MHDHTLEGGSAAAAYTKSEKTYIPVGINGFGRIGRNVFRASLLRTDVRVVAINHTCATAEDLLFLFRHDSIHREFAKDVGASVAVVDDKTLRVGDHEVTLMSSRDPTQLDWASAGAQYIAECTGKMKTRALASGHFTSRGVRNVVISAPSDDAPTIVYGVNEADYRPSGGTMDVISCASCTTNCVAPVAKVLDQEFGIEEAFVTTVHAATQSQSILDGYKSKSKRSGRSVIGNIIPASTGAAKAVAKVVPSLQGKLSAMALRVPVADVSVVDLTVHVRTPTSLEVVLDRLRAASRSLPSGVLGVCEEELVSSDFIGNACSAVIDAPGCSEMNSTFFKILAWYDNEWAYSTRILDLIAYIAGRNEPAVENGQAAIVH</sequence>
<dbReference type="InterPro" id="IPR036291">
    <property type="entry name" value="NAD(P)-bd_dom_sf"/>
</dbReference>
<evidence type="ECO:0000256" key="6">
    <source>
        <dbReference type="RuleBase" id="RU000397"/>
    </source>
</evidence>
<evidence type="ECO:0000256" key="5">
    <source>
        <dbReference type="ARBA" id="ARBA00023152"/>
    </source>
</evidence>
<dbReference type="SUPFAM" id="SSF55347">
    <property type="entry name" value="Glyceraldehyde-3-phosphate dehydrogenase-like, C-terminal domain"/>
    <property type="match status" value="1"/>
</dbReference>
<dbReference type="Gene3D" id="3.40.50.720">
    <property type="entry name" value="NAD(P)-binding Rossmann-like Domain"/>
    <property type="match status" value="1"/>
</dbReference>
<dbReference type="SMART" id="SM00846">
    <property type="entry name" value="Gp_dh_N"/>
    <property type="match status" value="1"/>
</dbReference>
<evidence type="ECO:0000256" key="3">
    <source>
        <dbReference type="ARBA" id="ARBA00013119"/>
    </source>
</evidence>
<dbReference type="Pfam" id="PF02800">
    <property type="entry name" value="Gp_dh_C"/>
    <property type="match status" value="1"/>
</dbReference>
<feature type="domain" description="Glyceraldehyde 3-phosphate dehydrogenase NAD(P) binding" evidence="7">
    <location>
        <begin position="23"/>
        <end position="180"/>
    </location>
</feature>
<dbReference type="Proteomes" id="UP001586593">
    <property type="component" value="Unassembled WGS sequence"/>
</dbReference>